<dbReference type="Pfam" id="PF05730">
    <property type="entry name" value="CFEM"/>
    <property type="match status" value="1"/>
</dbReference>
<feature type="signal peptide" evidence="9">
    <location>
        <begin position="1"/>
        <end position="18"/>
    </location>
</feature>
<comment type="subcellular location">
    <subcellularLocation>
        <location evidence="1">Membrane</location>
        <topology evidence="1">Lipid-anchor</topology>
        <topology evidence="1">GPI-anchor</topology>
    </subcellularLocation>
    <subcellularLocation>
        <location evidence="2">Secreted</location>
    </subcellularLocation>
</comment>
<evidence type="ECO:0000313" key="12">
    <source>
        <dbReference type="Proteomes" id="UP000651452"/>
    </source>
</evidence>
<dbReference type="GO" id="GO:0005576">
    <property type="term" value="C:extracellular region"/>
    <property type="evidence" value="ECO:0007669"/>
    <property type="project" value="UniProtKB-SubCell"/>
</dbReference>
<evidence type="ECO:0000256" key="1">
    <source>
        <dbReference type="ARBA" id="ARBA00004589"/>
    </source>
</evidence>
<evidence type="ECO:0000256" key="6">
    <source>
        <dbReference type="ARBA" id="ARBA00022729"/>
    </source>
</evidence>
<evidence type="ECO:0000256" key="3">
    <source>
        <dbReference type="ARBA" id="ARBA00010031"/>
    </source>
</evidence>
<gene>
    <name evidence="11" type="ORF">EKO04_003986</name>
</gene>
<protein>
    <recommendedName>
        <fullName evidence="10">CFEM domain-containing protein</fullName>
    </recommendedName>
</protein>
<keyword evidence="5" id="KW-0325">Glycoprotein</keyword>
<organism evidence="11 12">
    <name type="scientific">Ascochyta lentis</name>
    <dbReference type="NCBI Taxonomy" id="205686"/>
    <lineage>
        <taxon>Eukaryota</taxon>
        <taxon>Fungi</taxon>
        <taxon>Dikarya</taxon>
        <taxon>Ascomycota</taxon>
        <taxon>Pezizomycotina</taxon>
        <taxon>Dothideomycetes</taxon>
        <taxon>Pleosporomycetidae</taxon>
        <taxon>Pleosporales</taxon>
        <taxon>Pleosporineae</taxon>
        <taxon>Didymellaceae</taxon>
        <taxon>Ascochyta</taxon>
    </lineage>
</organism>
<keyword evidence="8" id="KW-0449">Lipoprotein</keyword>
<comment type="similarity">
    <text evidence="3">Belongs to the RBT5 family.</text>
</comment>
<evidence type="ECO:0000256" key="9">
    <source>
        <dbReference type="SAM" id="SignalP"/>
    </source>
</evidence>
<dbReference type="AlphaFoldDB" id="A0A8H7J6J4"/>
<evidence type="ECO:0000256" key="7">
    <source>
        <dbReference type="ARBA" id="ARBA00023157"/>
    </source>
</evidence>
<accession>A0A8H7J6J4</accession>
<reference evidence="11" key="1">
    <citation type="submission" date="2018-12" db="EMBL/GenBank/DDBJ databases">
        <authorList>
            <person name="Syme R.A."/>
            <person name="Farfan-Caceres L."/>
            <person name="Lichtenzveig J."/>
        </authorList>
    </citation>
    <scope>NUCLEOTIDE SEQUENCE</scope>
    <source>
        <strain evidence="11">Al4</strain>
    </source>
</reference>
<comment type="caution">
    <text evidence="11">The sequence shown here is derived from an EMBL/GenBank/DDBJ whole genome shotgun (WGS) entry which is preliminary data.</text>
</comment>
<keyword evidence="4" id="KW-0964">Secreted</keyword>
<proteinExistence type="inferred from homology"/>
<evidence type="ECO:0000256" key="2">
    <source>
        <dbReference type="ARBA" id="ARBA00004613"/>
    </source>
</evidence>
<dbReference type="OrthoDB" id="3932980at2759"/>
<feature type="chain" id="PRO_5034112158" description="CFEM domain-containing protein" evidence="9">
    <location>
        <begin position="19"/>
        <end position="151"/>
    </location>
</feature>
<evidence type="ECO:0000256" key="8">
    <source>
        <dbReference type="ARBA" id="ARBA00023288"/>
    </source>
</evidence>
<sequence>MRLSTLALALTTTSLATAQLTYNLTQALKPGNFAKYRCLDNDKLLALMPPTTAQCLKKCQLAANKADGCAENDFACHCVNYTTYSNLVEPCAFPPSGSCTFELLGPARPVIQDMCNFFNATLYADYRRCPQTLSRRKTYGIIAEEEVECST</sequence>
<keyword evidence="5" id="KW-0336">GPI-anchor</keyword>
<evidence type="ECO:0000259" key="10">
    <source>
        <dbReference type="Pfam" id="PF05730"/>
    </source>
</evidence>
<name>A0A8H7J6J4_9PLEO</name>
<dbReference type="EMBL" id="RZGK01000007">
    <property type="protein sequence ID" value="KAF9698041.1"/>
    <property type="molecule type" value="Genomic_DNA"/>
</dbReference>
<keyword evidence="6 9" id="KW-0732">Signal</keyword>
<evidence type="ECO:0000256" key="4">
    <source>
        <dbReference type="ARBA" id="ARBA00022525"/>
    </source>
</evidence>
<dbReference type="GO" id="GO:0098552">
    <property type="term" value="C:side of membrane"/>
    <property type="evidence" value="ECO:0007669"/>
    <property type="project" value="UniProtKB-KW"/>
</dbReference>
<reference evidence="11" key="2">
    <citation type="submission" date="2020-09" db="EMBL/GenBank/DDBJ databases">
        <title>Reference genome assembly for Australian Ascochyta lentis isolate Al4.</title>
        <authorList>
            <person name="Lee R.C."/>
            <person name="Farfan-Caceres L.M."/>
            <person name="Debler J.W."/>
            <person name="Williams A.H."/>
            <person name="Henares B.M."/>
        </authorList>
    </citation>
    <scope>NUCLEOTIDE SEQUENCE</scope>
    <source>
        <strain evidence="11">Al4</strain>
    </source>
</reference>
<dbReference type="Proteomes" id="UP000651452">
    <property type="component" value="Unassembled WGS sequence"/>
</dbReference>
<keyword evidence="5" id="KW-0472">Membrane</keyword>
<dbReference type="InterPro" id="IPR008427">
    <property type="entry name" value="Extracellular_membr_CFEM_dom"/>
</dbReference>
<evidence type="ECO:0000256" key="5">
    <source>
        <dbReference type="ARBA" id="ARBA00022622"/>
    </source>
</evidence>
<evidence type="ECO:0000313" key="11">
    <source>
        <dbReference type="EMBL" id="KAF9698041.1"/>
    </source>
</evidence>
<keyword evidence="7" id="KW-1015">Disulfide bond</keyword>
<keyword evidence="12" id="KW-1185">Reference proteome</keyword>
<feature type="domain" description="CFEM" evidence="10">
    <location>
        <begin position="51"/>
        <end position="116"/>
    </location>
</feature>